<dbReference type="SUPFAM" id="SSF110087">
    <property type="entry name" value="DR1885-like metal-binding protein"/>
    <property type="match status" value="1"/>
</dbReference>
<dbReference type="EMBL" id="CP104694">
    <property type="protein sequence ID" value="UXI67195.1"/>
    <property type="molecule type" value="Genomic_DNA"/>
</dbReference>
<dbReference type="Gene3D" id="2.60.40.1890">
    <property type="entry name" value="PCu(A)C copper chaperone"/>
    <property type="match status" value="1"/>
</dbReference>
<dbReference type="InterPro" id="IPR058248">
    <property type="entry name" value="Lxx211020-like"/>
</dbReference>
<protein>
    <submittedName>
        <fullName evidence="2">Copper chaperone PCu(A)C</fullName>
    </submittedName>
</protein>
<dbReference type="Proteomes" id="UP001064632">
    <property type="component" value="Chromosome"/>
</dbReference>
<reference evidence="2" key="1">
    <citation type="submission" date="2022-09" db="EMBL/GenBank/DDBJ databases">
        <title>Tahibacter sp. nov., isolated from a fresh water.</title>
        <authorList>
            <person name="Baek J.H."/>
            <person name="Lee J.K."/>
            <person name="Kim J.M."/>
            <person name="Jeon C.O."/>
        </authorList>
    </citation>
    <scope>NUCLEOTIDE SEQUENCE</scope>
    <source>
        <strain evidence="2">W38</strain>
    </source>
</reference>
<accession>A0ABY6BFQ3</accession>
<name>A0ABY6BFQ3_9GAMM</name>
<feature type="signal peptide" evidence="1">
    <location>
        <begin position="1"/>
        <end position="19"/>
    </location>
</feature>
<feature type="chain" id="PRO_5045504467" evidence="1">
    <location>
        <begin position="20"/>
        <end position="151"/>
    </location>
</feature>
<evidence type="ECO:0000256" key="1">
    <source>
        <dbReference type="SAM" id="SignalP"/>
    </source>
</evidence>
<sequence>MLCRTLFLLAAAFSMPVMAGEGLGIRDGWIRAAPPGATMLAGYATLVNTGATPVTVVGARSTAFGEVSLHTTTLIDGVARMRPVGALPIAPGASASLAPGGHHLMLMAPSQPMTVGTGVEIELVLQSGETIPGRFTVRDADAVPADHAHSH</sequence>
<dbReference type="RefSeq" id="WP_261694171.1">
    <property type="nucleotide sequence ID" value="NZ_CP104694.1"/>
</dbReference>
<dbReference type="InterPro" id="IPR007410">
    <property type="entry name" value="LpqE-like"/>
</dbReference>
<keyword evidence="1" id="KW-0732">Signal</keyword>
<evidence type="ECO:0000313" key="2">
    <source>
        <dbReference type="EMBL" id="UXI67195.1"/>
    </source>
</evidence>
<dbReference type="Pfam" id="PF04314">
    <property type="entry name" value="PCuAC"/>
    <property type="match status" value="1"/>
</dbReference>
<dbReference type="PANTHER" id="PTHR36302:SF1">
    <property type="entry name" value="COPPER CHAPERONE PCU(A)C"/>
    <property type="match status" value="1"/>
</dbReference>
<organism evidence="2 3">
    <name type="scientific">Tahibacter amnicola</name>
    <dbReference type="NCBI Taxonomy" id="2976241"/>
    <lineage>
        <taxon>Bacteria</taxon>
        <taxon>Pseudomonadati</taxon>
        <taxon>Pseudomonadota</taxon>
        <taxon>Gammaproteobacteria</taxon>
        <taxon>Lysobacterales</taxon>
        <taxon>Rhodanobacteraceae</taxon>
        <taxon>Tahibacter</taxon>
    </lineage>
</organism>
<keyword evidence="3" id="KW-1185">Reference proteome</keyword>
<gene>
    <name evidence="2" type="ORF">N4264_21010</name>
</gene>
<evidence type="ECO:0000313" key="3">
    <source>
        <dbReference type="Proteomes" id="UP001064632"/>
    </source>
</evidence>
<dbReference type="InterPro" id="IPR036182">
    <property type="entry name" value="PCuAC_sf"/>
</dbReference>
<proteinExistence type="predicted"/>
<dbReference type="PANTHER" id="PTHR36302">
    <property type="entry name" value="BLR7088 PROTEIN"/>
    <property type="match status" value="1"/>
</dbReference>